<gene>
    <name evidence="1" type="ORF">HQN79_11135</name>
</gene>
<accession>A0A7D4TH76</accession>
<sequence>MPIDILNKNITAFSELFERHLNNLHNTELLENHLQNLQNTELLERHLNNVHSLTPSGVKPPSELPSLDTLIEPLNKVPETLVSLAKTVSAEASNILGDKTDPQTVAEALNQLGEINGQAMEVVQSGIGDFAQTLNPMSATLIDIARTDLKAVPVLIDEQVTPQVTQVFDVLNELAPEYQQSLLSLFSAIRTGSGDFQQTVESGLTALPQSIAKESVAILETGLQSVDFIGEQMLPVANAALKSMLYESTEPTAAFIDKQLYLIDGSAGLLVENEEILPLEQLPMQALSSFIEPGNEFDNAAGGLNPTGAAEFLLLASQQITPVWDTAVN</sequence>
<proteinExistence type="predicted"/>
<evidence type="ECO:0000313" key="1">
    <source>
        <dbReference type="EMBL" id="QKI90088.1"/>
    </source>
</evidence>
<keyword evidence="2" id="KW-1185">Reference proteome</keyword>
<dbReference type="AlphaFoldDB" id="A0A7D4TH76"/>
<organism evidence="1 2">
    <name type="scientific">Thiomicrorhabdus xiamenensis</name>
    <dbReference type="NCBI Taxonomy" id="2739063"/>
    <lineage>
        <taxon>Bacteria</taxon>
        <taxon>Pseudomonadati</taxon>
        <taxon>Pseudomonadota</taxon>
        <taxon>Gammaproteobacteria</taxon>
        <taxon>Thiotrichales</taxon>
        <taxon>Piscirickettsiaceae</taxon>
        <taxon>Thiomicrorhabdus</taxon>
    </lineage>
</organism>
<name>A0A7D4TH76_9GAMM</name>
<dbReference type="Proteomes" id="UP000504724">
    <property type="component" value="Chromosome"/>
</dbReference>
<reference evidence="1 2" key="1">
    <citation type="submission" date="2020-05" db="EMBL/GenBank/DDBJ databases">
        <title>Thiomicrorhabdus sediminis sp.nov. and Thiomicrorhabdus xiamenensis sp.nov., novel sulfur-oxidizing bacteria isolated from coastal sediment.</title>
        <authorList>
            <person name="Liu X."/>
        </authorList>
    </citation>
    <scope>NUCLEOTIDE SEQUENCE [LARGE SCALE GENOMIC DNA]</scope>
    <source>
        <strain evidence="1 2">G2</strain>
    </source>
</reference>
<protein>
    <submittedName>
        <fullName evidence="1">Uncharacterized protein</fullName>
    </submittedName>
</protein>
<evidence type="ECO:0000313" key="2">
    <source>
        <dbReference type="Proteomes" id="UP000504724"/>
    </source>
</evidence>
<dbReference type="RefSeq" id="WP_173286547.1">
    <property type="nucleotide sequence ID" value="NZ_CP054020.1"/>
</dbReference>
<dbReference type="EMBL" id="CP054020">
    <property type="protein sequence ID" value="QKI90088.1"/>
    <property type="molecule type" value="Genomic_DNA"/>
</dbReference>
<dbReference type="KEGG" id="txa:HQN79_11135"/>